<evidence type="ECO:0000256" key="7">
    <source>
        <dbReference type="ARBA" id="ARBA00023016"/>
    </source>
</evidence>
<sequence length="73" mass="8343">MSKLPALKPKQVIKKFQKLGFIMDRQSGSHVILYDPRTKRRAVIPIHLSDLKKGTLSAIIRESGVNRDEFLNI</sequence>
<dbReference type="PANTHER" id="PTHR34873:SF3">
    <property type="entry name" value="ADDICTION MODULE TOXIN, HICA FAMILY"/>
    <property type="match status" value="1"/>
</dbReference>
<name>A0A2M8KSJ3_9BACT</name>
<accession>A0A2M8KSJ3</accession>
<evidence type="ECO:0000313" key="9">
    <source>
        <dbReference type="Proteomes" id="UP000229554"/>
    </source>
</evidence>
<keyword evidence="3" id="KW-0540">Nuclease</keyword>
<evidence type="ECO:0000256" key="3">
    <source>
        <dbReference type="ARBA" id="ARBA00022722"/>
    </source>
</evidence>
<dbReference type="SUPFAM" id="SSF54786">
    <property type="entry name" value="YcfA/nrd intein domain"/>
    <property type="match status" value="1"/>
</dbReference>
<evidence type="ECO:0000313" key="8">
    <source>
        <dbReference type="EMBL" id="PJE62869.1"/>
    </source>
</evidence>
<comment type="similarity">
    <text evidence="1">Belongs to the HicA mRNA interferase family.</text>
</comment>
<dbReference type="InterPro" id="IPR012933">
    <property type="entry name" value="HicA_mRNA_interferase"/>
</dbReference>
<dbReference type="GO" id="GO:0003729">
    <property type="term" value="F:mRNA binding"/>
    <property type="evidence" value="ECO:0007669"/>
    <property type="project" value="InterPro"/>
</dbReference>
<dbReference type="InterPro" id="IPR038570">
    <property type="entry name" value="HicA_sf"/>
</dbReference>
<protein>
    <recommendedName>
        <fullName evidence="10">Type II toxin-antitoxin system HicA family toxin</fullName>
    </recommendedName>
</protein>
<organism evidence="8 9">
    <name type="scientific">Candidatus Roizmanbacteria bacterium CG10_big_fil_rev_8_21_14_0_10_39_6</name>
    <dbReference type="NCBI Taxonomy" id="1974853"/>
    <lineage>
        <taxon>Bacteria</taxon>
        <taxon>Candidatus Roizmaniibacteriota</taxon>
    </lineage>
</organism>
<evidence type="ECO:0000256" key="4">
    <source>
        <dbReference type="ARBA" id="ARBA00022759"/>
    </source>
</evidence>
<gene>
    <name evidence="8" type="ORF">COU88_02690</name>
</gene>
<dbReference type="GO" id="GO:0016787">
    <property type="term" value="F:hydrolase activity"/>
    <property type="evidence" value="ECO:0007669"/>
    <property type="project" value="UniProtKB-KW"/>
</dbReference>
<dbReference type="Proteomes" id="UP000229554">
    <property type="component" value="Unassembled WGS sequence"/>
</dbReference>
<reference evidence="9" key="1">
    <citation type="submission" date="2017-09" db="EMBL/GenBank/DDBJ databases">
        <title>Depth-based differentiation of microbial function through sediment-hosted aquifers and enrichment of novel symbionts in the deep terrestrial subsurface.</title>
        <authorList>
            <person name="Probst A.J."/>
            <person name="Ladd B."/>
            <person name="Jarett J.K."/>
            <person name="Geller-Mcgrath D.E."/>
            <person name="Sieber C.M.K."/>
            <person name="Emerson J.B."/>
            <person name="Anantharaman K."/>
            <person name="Thomas B.C."/>
            <person name="Malmstrom R."/>
            <person name="Stieglmeier M."/>
            <person name="Klingl A."/>
            <person name="Woyke T."/>
            <person name="Ryan C.M."/>
            <person name="Banfield J.F."/>
        </authorList>
    </citation>
    <scope>NUCLEOTIDE SEQUENCE [LARGE SCALE GENOMIC DNA]</scope>
</reference>
<dbReference type="AlphaFoldDB" id="A0A2M8KSJ3"/>
<keyword evidence="5" id="KW-0378">Hydrolase</keyword>
<evidence type="ECO:0000256" key="1">
    <source>
        <dbReference type="ARBA" id="ARBA00006620"/>
    </source>
</evidence>
<evidence type="ECO:0000256" key="6">
    <source>
        <dbReference type="ARBA" id="ARBA00022884"/>
    </source>
</evidence>
<keyword evidence="7" id="KW-0346">Stress response</keyword>
<evidence type="ECO:0000256" key="5">
    <source>
        <dbReference type="ARBA" id="ARBA00022801"/>
    </source>
</evidence>
<dbReference type="Pfam" id="PF07927">
    <property type="entry name" value="HicA_toxin"/>
    <property type="match status" value="1"/>
</dbReference>
<evidence type="ECO:0000256" key="2">
    <source>
        <dbReference type="ARBA" id="ARBA00022649"/>
    </source>
</evidence>
<keyword evidence="6" id="KW-0694">RNA-binding</keyword>
<proteinExistence type="inferred from homology"/>
<dbReference type="GO" id="GO:0004519">
    <property type="term" value="F:endonuclease activity"/>
    <property type="evidence" value="ECO:0007669"/>
    <property type="project" value="UniProtKB-KW"/>
</dbReference>
<dbReference type="EMBL" id="PFED01000113">
    <property type="protein sequence ID" value="PJE62869.1"/>
    <property type="molecule type" value="Genomic_DNA"/>
</dbReference>
<keyword evidence="2" id="KW-1277">Toxin-antitoxin system</keyword>
<dbReference type="PANTHER" id="PTHR34873">
    <property type="entry name" value="SSR1766 PROTEIN"/>
    <property type="match status" value="1"/>
</dbReference>
<comment type="caution">
    <text evidence="8">The sequence shown here is derived from an EMBL/GenBank/DDBJ whole genome shotgun (WGS) entry which is preliminary data.</text>
</comment>
<dbReference type="Gene3D" id="3.30.920.30">
    <property type="entry name" value="Hypothetical protein"/>
    <property type="match status" value="1"/>
</dbReference>
<evidence type="ECO:0008006" key="10">
    <source>
        <dbReference type="Google" id="ProtNLM"/>
    </source>
</evidence>
<keyword evidence="4" id="KW-0255">Endonuclease</keyword>